<dbReference type="AlphaFoldDB" id="A0A7S1QI01"/>
<protein>
    <submittedName>
        <fullName evidence="3">Uncharacterized protein</fullName>
    </submittedName>
</protein>
<organism evidence="3">
    <name type="scientific">Alexandrium catenella</name>
    <name type="common">Red tide dinoflagellate</name>
    <name type="synonym">Gonyaulax catenella</name>
    <dbReference type="NCBI Taxonomy" id="2925"/>
    <lineage>
        <taxon>Eukaryota</taxon>
        <taxon>Sar</taxon>
        <taxon>Alveolata</taxon>
        <taxon>Dinophyceae</taxon>
        <taxon>Gonyaulacales</taxon>
        <taxon>Pyrocystaceae</taxon>
        <taxon>Alexandrium</taxon>
    </lineage>
</organism>
<accession>A0A7S1QI01</accession>
<evidence type="ECO:0000256" key="2">
    <source>
        <dbReference type="SAM" id="SignalP"/>
    </source>
</evidence>
<feature type="signal peptide" evidence="2">
    <location>
        <begin position="1"/>
        <end position="20"/>
    </location>
</feature>
<proteinExistence type="predicted"/>
<sequence length="188" mass="20823">MGLSKVFVVASLFLASGAAADTADRAEDEVDEVHTGPSLLLPGEEEELMQLITQNVEDEIELEEVPTDVPPEHVRDQLAQLHAVKHGLIMQQQSSTKDSPDDMAMAQQFERLGFETRLTADVEGDDLEDDDVPEQVATDPTSPEHEKEILDKVGEAAEEKMTEEQQKDNDEEEKKHAHDLLPPTSATR</sequence>
<dbReference type="EMBL" id="HBGE01041664">
    <property type="protein sequence ID" value="CAD9137268.1"/>
    <property type="molecule type" value="Transcribed_RNA"/>
</dbReference>
<feature type="region of interest" description="Disordered" evidence="1">
    <location>
        <begin position="117"/>
        <end position="188"/>
    </location>
</feature>
<evidence type="ECO:0000256" key="1">
    <source>
        <dbReference type="SAM" id="MobiDB-lite"/>
    </source>
</evidence>
<feature type="compositionally biased region" description="Basic and acidic residues" evidence="1">
    <location>
        <begin position="142"/>
        <end position="179"/>
    </location>
</feature>
<name>A0A7S1QI01_ALECA</name>
<evidence type="ECO:0000313" key="3">
    <source>
        <dbReference type="EMBL" id="CAD9137268.1"/>
    </source>
</evidence>
<keyword evidence="2" id="KW-0732">Signal</keyword>
<feature type="chain" id="PRO_5031421434" evidence="2">
    <location>
        <begin position="21"/>
        <end position="188"/>
    </location>
</feature>
<gene>
    <name evidence="3" type="ORF">ACAT0790_LOCUS25160</name>
</gene>
<reference evidence="3" key="1">
    <citation type="submission" date="2021-01" db="EMBL/GenBank/DDBJ databases">
        <authorList>
            <person name="Corre E."/>
            <person name="Pelletier E."/>
            <person name="Niang G."/>
            <person name="Scheremetjew M."/>
            <person name="Finn R."/>
            <person name="Kale V."/>
            <person name="Holt S."/>
            <person name="Cochrane G."/>
            <person name="Meng A."/>
            <person name="Brown T."/>
            <person name="Cohen L."/>
        </authorList>
    </citation>
    <scope>NUCLEOTIDE SEQUENCE</scope>
    <source>
        <strain evidence="3">OF101</strain>
    </source>
</reference>
<feature type="compositionally biased region" description="Acidic residues" evidence="1">
    <location>
        <begin position="122"/>
        <end position="133"/>
    </location>
</feature>